<feature type="domain" description="BTB" evidence="1">
    <location>
        <begin position="528"/>
        <end position="595"/>
    </location>
</feature>
<comment type="caution">
    <text evidence="2">The sequence shown here is derived from an EMBL/GenBank/DDBJ whole genome shotgun (WGS) entry which is preliminary data.</text>
</comment>
<dbReference type="EMBL" id="JAANIC010003060">
    <property type="protein sequence ID" value="KAG5342829.1"/>
    <property type="molecule type" value="Genomic_DNA"/>
</dbReference>
<reference evidence="2" key="1">
    <citation type="submission" date="2020-03" db="EMBL/GenBank/DDBJ databases">
        <title>Relaxed selection underlies rapid genomic changes in the transitions from sociality to social parasitism in ants.</title>
        <authorList>
            <person name="Bi X."/>
        </authorList>
    </citation>
    <scope>NUCLEOTIDE SEQUENCE</scope>
    <source>
        <strain evidence="2">BGI-DK2014a</strain>
        <tissue evidence="2">Whole body</tissue>
    </source>
</reference>
<dbReference type="PANTHER" id="PTHR24413">
    <property type="entry name" value="SPECKLE-TYPE POZ PROTEIN"/>
    <property type="match status" value="1"/>
</dbReference>
<feature type="non-terminal residue" evidence="2">
    <location>
        <position position="1"/>
    </location>
</feature>
<dbReference type="InterPro" id="IPR000210">
    <property type="entry name" value="BTB/POZ_dom"/>
</dbReference>
<dbReference type="Gene3D" id="2.130.10.30">
    <property type="entry name" value="Regulator of chromosome condensation 1/beta-lactamase-inhibitor protein II"/>
    <property type="match status" value="1"/>
</dbReference>
<proteinExistence type="predicted"/>
<dbReference type="SUPFAM" id="SSF50985">
    <property type="entry name" value="RCC1/BLIP-II"/>
    <property type="match status" value="1"/>
</dbReference>
<name>A0A836GHI9_9HYME</name>
<protein>
    <submittedName>
        <fullName evidence="2">RCBT1 protein</fullName>
    </submittedName>
</protein>
<sequence length="701" mass="82252">MFKKKIKMFIVNIYHSDVFLVTQDVEKYVWEDIRPKITLNFEVQSTDNEVENEIVVNHENLSHYICYTSHKIDWSNTKIVKAATNRINFLALTDDGKIYYTHNSIKGEEEECSIHQMNIHEMNINEEITCMSCGSNFYVVATNSHTFYWGFIYNNSDWMNRSPWFTFKPHKISRFTFKTIVKIACGIDYTLALTDKGKLYGWGGYFFKTCSDYDNIYHDVLSPIRMNIINVKNLSDIAVIDYTNFVKSSKDGLVYAWGFIFRRNYKKPAVCEYTNGFDISNSMTAHSPMSVAGKFINEEFHVLNDLETAFNDQSTSDLTIRVEKQSIYVHKVILKIRSTYFRSMFQPNYVESRQSVIENNYYRYVVYKKFLEYLYTGSINLSSFKNLLDLLQLADALCEKNLQMDCIRKIKKTINVSNVMYLFNLINDMNEGHHKEVKINDVKKLSDIAVIDYANFVKSSKDGLVYAWGFFSFRRNNKKSAVCEYTNAFDISNSMTAHSPMSVTRKFINEEFHVLNDLETAFNDQSTSDLTIMVEKQSIYVHKVILKIRSTYFRSMFQTNYVENRQSVILNNYYRYVIYKKFLEYLYTGSINVLSFKNLLDLLQLADALCEKNLQMDCIRKIKKTINVSNVMYLFNLINDMNEEHHKEELMKYCFNFYFKNMAAVIRTDGFEELDVETKAMLIDKGNTFFSSEISSSGYLE</sequence>
<accession>A0A836GHI9</accession>
<dbReference type="AlphaFoldDB" id="A0A836GHI9"/>
<dbReference type="Pfam" id="PF00651">
    <property type="entry name" value="BTB"/>
    <property type="match status" value="2"/>
</dbReference>
<dbReference type="PROSITE" id="PS50097">
    <property type="entry name" value="BTB"/>
    <property type="match status" value="2"/>
</dbReference>
<dbReference type="SMART" id="SM00225">
    <property type="entry name" value="BTB"/>
    <property type="match status" value="2"/>
</dbReference>
<feature type="domain" description="BTB" evidence="1">
    <location>
        <begin position="316"/>
        <end position="383"/>
    </location>
</feature>
<evidence type="ECO:0000313" key="2">
    <source>
        <dbReference type="EMBL" id="KAG5342829.1"/>
    </source>
</evidence>
<feature type="non-terminal residue" evidence="2">
    <location>
        <position position="701"/>
    </location>
</feature>
<gene>
    <name evidence="2" type="primary">Rcbtb1_3</name>
    <name evidence="2" type="ORF">G6Z76_0001607</name>
</gene>
<dbReference type="Pfam" id="PF13540">
    <property type="entry name" value="RCC1_2"/>
    <property type="match status" value="1"/>
</dbReference>
<organism evidence="2 3">
    <name type="scientific">Acromyrmex charruanus</name>
    <dbReference type="NCBI Taxonomy" id="2715315"/>
    <lineage>
        <taxon>Eukaryota</taxon>
        <taxon>Metazoa</taxon>
        <taxon>Ecdysozoa</taxon>
        <taxon>Arthropoda</taxon>
        <taxon>Hexapoda</taxon>
        <taxon>Insecta</taxon>
        <taxon>Pterygota</taxon>
        <taxon>Neoptera</taxon>
        <taxon>Endopterygota</taxon>
        <taxon>Hymenoptera</taxon>
        <taxon>Apocrita</taxon>
        <taxon>Aculeata</taxon>
        <taxon>Formicoidea</taxon>
        <taxon>Formicidae</taxon>
        <taxon>Myrmicinae</taxon>
        <taxon>Acromyrmex</taxon>
    </lineage>
</organism>
<dbReference type="Proteomes" id="UP000669903">
    <property type="component" value="Unassembled WGS sequence"/>
</dbReference>
<dbReference type="InterPro" id="IPR009091">
    <property type="entry name" value="RCC1/BLIP-II"/>
</dbReference>
<evidence type="ECO:0000313" key="3">
    <source>
        <dbReference type="Proteomes" id="UP000669903"/>
    </source>
</evidence>
<evidence type="ECO:0000259" key="1">
    <source>
        <dbReference type="PROSITE" id="PS50097"/>
    </source>
</evidence>
<keyword evidence="3" id="KW-1185">Reference proteome</keyword>
<dbReference type="SUPFAM" id="SSF54695">
    <property type="entry name" value="POZ domain"/>
    <property type="match status" value="2"/>
</dbReference>
<dbReference type="InterPro" id="IPR011333">
    <property type="entry name" value="SKP1/BTB/POZ_sf"/>
</dbReference>
<dbReference type="Gene3D" id="3.30.710.10">
    <property type="entry name" value="Potassium Channel Kv1.1, Chain A"/>
    <property type="match status" value="2"/>
</dbReference>